<dbReference type="PANTHER" id="PTHR11439:SF463">
    <property type="entry name" value="REVERSE TRANSCRIPTASE TY1_COPIA-TYPE DOMAIN-CONTAINING PROTEIN"/>
    <property type="match status" value="1"/>
</dbReference>
<dbReference type="InterPro" id="IPR013103">
    <property type="entry name" value="RVT_2"/>
</dbReference>
<dbReference type="SUPFAM" id="SSF56672">
    <property type="entry name" value="DNA/RNA polymerases"/>
    <property type="match status" value="1"/>
</dbReference>
<gene>
    <name evidence="4" type="ORF">E3N88_43976</name>
</gene>
<comment type="caution">
    <text evidence="4">The sequence shown here is derived from an EMBL/GenBank/DDBJ whole genome shotgun (WGS) entry which is preliminary data.</text>
</comment>
<dbReference type="Pfam" id="PF25597">
    <property type="entry name" value="SH3_retrovirus"/>
    <property type="match status" value="1"/>
</dbReference>
<feature type="domain" description="Reverse transcriptase Ty1/copia-type" evidence="2">
    <location>
        <begin position="206"/>
        <end position="450"/>
    </location>
</feature>
<protein>
    <submittedName>
        <fullName evidence="4">Uncharacterized protein</fullName>
    </submittedName>
</protein>
<dbReference type="Pfam" id="PF07727">
    <property type="entry name" value="RVT_2"/>
    <property type="match status" value="1"/>
</dbReference>
<evidence type="ECO:0000313" key="4">
    <source>
        <dbReference type="EMBL" id="KAD0618049.1"/>
    </source>
</evidence>
<keyword evidence="5" id="KW-1185">Reference proteome</keyword>
<evidence type="ECO:0000256" key="1">
    <source>
        <dbReference type="SAM" id="MobiDB-lite"/>
    </source>
</evidence>
<dbReference type="OrthoDB" id="1922643at2759"/>
<accession>A0A5N6LDC3</accession>
<reference evidence="4 5" key="1">
    <citation type="submission" date="2019-05" db="EMBL/GenBank/DDBJ databases">
        <title>Mikania micrantha, genome provides insights into the molecular mechanism of rapid growth.</title>
        <authorList>
            <person name="Liu B."/>
        </authorList>
    </citation>
    <scope>NUCLEOTIDE SEQUENCE [LARGE SCALE GENOMIC DNA]</scope>
    <source>
        <strain evidence="4">NLD-2019</strain>
        <tissue evidence="4">Leaf</tissue>
    </source>
</reference>
<dbReference type="EMBL" id="SZYD01001531">
    <property type="protein sequence ID" value="KAD0618049.1"/>
    <property type="molecule type" value="Genomic_DNA"/>
</dbReference>
<dbReference type="PANTHER" id="PTHR11439">
    <property type="entry name" value="GAG-POL-RELATED RETROTRANSPOSON"/>
    <property type="match status" value="1"/>
</dbReference>
<dbReference type="CDD" id="cd09272">
    <property type="entry name" value="RNase_HI_RT_Ty1"/>
    <property type="match status" value="1"/>
</dbReference>
<sequence length="695" mass="79134">MWSGERPNVNDLRIFGCLCYGLTPAQQRHKFEPKSEKCILIGYSSQTKGYRLYNPKTKQIITRRDVKFFEESAWDWSNEKGRDNNHLWDLSTFDPMILDPTSETNDLNEAGHENNTIQVNDVPSTSQNHNAVAGPSNTNEVITDSSSPPQKVRDLNDVYSNCPVIEDYVACQFALNIRDPIIYEEAILKEEWKKAMKEEISSIEKNGTWDLIDAPENKNIVGLKWLYKTKVGKNGEIVKHKARLMAKGYSQQKGIDFHDTFAPVARFETVRTVIAVAASLGWKISQLDVKSAFLNGILEEEIYVEQPQGFEITGQEDKVYKLHKALYGLKQAPRAWYSRIDTYLASQGFIRSYNEPTLYVKKEKEGNIIYVCLYVDDIIYTSGSSCLLLNFKQLMMREFEMTDLGDLKFFLGLEIHQSKLGIFVNQHKYAEGLLQKFGMIGCKAADTPMNSNEKFMCEDGADKIDPSRYRSMVGGLMYLTHSRPDIAFAVNVLTRFMQTPSKDHFGAAKRVLRYVSGTIDYGLWYTPQNGICLEGYSDSDWAGSIDDRKSVSAYGFNIGSGAISWCVKKQNSVALSSTEAEYISATATTCQAVWLRRILEDLGFKQMEATTIWCDSRSAIHLSKNPALHGRSKHIELKHHFIRDMVAQKQVELKFCNTEDQTADVLTKALCREKFTHFRFKLGVKEFELREGVDV</sequence>
<feature type="region of interest" description="Disordered" evidence="1">
    <location>
        <begin position="118"/>
        <end position="149"/>
    </location>
</feature>
<dbReference type="InterPro" id="IPR057670">
    <property type="entry name" value="SH3_retrovirus"/>
</dbReference>
<name>A0A5N6LDC3_9ASTR</name>
<evidence type="ECO:0000313" key="5">
    <source>
        <dbReference type="Proteomes" id="UP000326396"/>
    </source>
</evidence>
<evidence type="ECO:0000259" key="2">
    <source>
        <dbReference type="Pfam" id="PF07727"/>
    </source>
</evidence>
<dbReference type="InterPro" id="IPR043502">
    <property type="entry name" value="DNA/RNA_pol_sf"/>
</dbReference>
<evidence type="ECO:0000259" key="3">
    <source>
        <dbReference type="Pfam" id="PF25597"/>
    </source>
</evidence>
<dbReference type="AlphaFoldDB" id="A0A5N6LDC3"/>
<proteinExistence type="predicted"/>
<feature type="domain" description="Retroviral polymerase SH3-like" evidence="3">
    <location>
        <begin position="17"/>
        <end position="79"/>
    </location>
</feature>
<organism evidence="4 5">
    <name type="scientific">Mikania micrantha</name>
    <name type="common">bitter vine</name>
    <dbReference type="NCBI Taxonomy" id="192012"/>
    <lineage>
        <taxon>Eukaryota</taxon>
        <taxon>Viridiplantae</taxon>
        <taxon>Streptophyta</taxon>
        <taxon>Embryophyta</taxon>
        <taxon>Tracheophyta</taxon>
        <taxon>Spermatophyta</taxon>
        <taxon>Magnoliopsida</taxon>
        <taxon>eudicotyledons</taxon>
        <taxon>Gunneridae</taxon>
        <taxon>Pentapetalae</taxon>
        <taxon>asterids</taxon>
        <taxon>campanulids</taxon>
        <taxon>Asterales</taxon>
        <taxon>Asteraceae</taxon>
        <taxon>Asteroideae</taxon>
        <taxon>Heliantheae alliance</taxon>
        <taxon>Eupatorieae</taxon>
        <taxon>Mikania</taxon>
    </lineage>
</organism>
<dbReference type="Proteomes" id="UP000326396">
    <property type="component" value="Unassembled WGS sequence"/>
</dbReference>